<dbReference type="InterPro" id="IPR050545">
    <property type="entry name" value="Mycobact_MmpL"/>
</dbReference>
<feature type="transmembrane region" description="Helical" evidence="6">
    <location>
        <begin position="186"/>
        <end position="203"/>
    </location>
</feature>
<dbReference type="InterPro" id="IPR000731">
    <property type="entry name" value="SSD"/>
</dbReference>
<feature type="transmembrane region" description="Helical" evidence="6">
    <location>
        <begin position="633"/>
        <end position="655"/>
    </location>
</feature>
<feature type="transmembrane region" description="Helical" evidence="6">
    <location>
        <begin position="661"/>
        <end position="684"/>
    </location>
</feature>
<keyword evidence="5 6" id="KW-0472">Membrane</keyword>
<name>A0ABP8PUQ9_9MICO</name>
<keyword evidence="4 6" id="KW-1133">Transmembrane helix</keyword>
<protein>
    <submittedName>
        <fullName evidence="8">MMPL family transporter</fullName>
    </submittedName>
</protein>
<feature type="transmembrane region" description="Helical" evidence="6">
    <location>
        <begin position="21"/>
        <end position="42"/>
    </location>
</feature>
<accession>A0ABP8PUQ9</accession>
<feature type="transmembrane region" description="Helical" evidence="6">
    <location>
        <begin position="278"/>
        <end position="306"/>
    </location>
</feature>
<gene>
    <name evidence="8" type="ORF">GCM10023171_35810</name>
</gene>
<keyword evidence="9" id="KW-1185">Reference proteome</keyword>
<feature type="transmembrane region" description="Helical" evidence="6">
    <location>
        <begin position="210"/>
        <end position="233"/>
    </location>
</feature>
<keyword evidence="2" id="KW-1003">Cell membrane</keyword>
<evidence type="ECO:0000313" key="9">
    <source>
        <dbReference type="Proteomes" id="UP001500731"/>
    </source>
</evidence>
<evidence type="ECO:0000259" key="7">
    <source>
        <dbReference type="PROSITE" id="PS50156"/>
    </source>
</evidence>
<feature type="transmembrane region" description="Helical" evidence="6">
    <location>
        <begin position="524"/>
        <end position="543"/>
    </location>
</feature>
<dbReference type="EMBL" id="BAABGP010000026">
    <property type="protein sequence ID" value="GAA4491632.1"/>
    <property type="molecule type" value="Genomic_DNA"/>
</dbReference>
<proteinExistence type="predicted"/>
<dbReference type="PROSITE" id="PS50156">
    <property type="entry name" value="SSD"/>
    <property type="match status" value="1"/>
</dbReference>
<organism evidence="8 9">
    <name type="scientific">Microbacterium panaciterrae</name>
    <dbReference type="NCBI Taxonomy" id="985759"/>
    <lineage>
        <taxon>Bacteria</taxon>
        <taxon>Bacillati</taxon>
        <taxon>Actinomycetota</taxon>
        <taxon>Actinomycetes</taxon>
        <taxon>Micrococcales</taxon>
        <taxon>Microbacteriaceae</taxon>
        <taxon>Microbacterium</taxon>
    </lineage>
</organism>
<evidence type="ECO:0000313" key="8">
    <source>
        <dbReference type="EMBL" id="GAA4491632.1"/>
    </source>
</evidence>
<dbReference type="Pfam" id="PF03176">
    <property type="entry name" value="MMPL"/>
    <property type="match status" value="2"/>
</dbReference>
<evidence type="ECO:0000256" key="6">
    <source>
        <dbReference type="SAM" id="Phobius"/>
    </source>
</evidence>
<evidence type="ECO:0000256" key="1">
    <source>
        <dbReference type="ARBA" id="ARBA00004651"/>
    </source>
</evidence>
<reference evidence="9" key="1">
    <citation type="journal article" date="2019" name="Int. J. Syst. Evol. Microbiol.">
        <title>The Global Catalogue of Microorganisms (GCM) 10K type strain sequencing project: providing services to taxonomists for standard genome sequencing and annotation.</title>
        <authorList>
            <consortium name="The Broad Institute Genomics Platform"/>
            <consortium name="The Broad Institute Genome Sequencing Center for Infectious Disease"/>
            <person name="Wu L."/>
            <person name="Ma J."/>
        </authorList>
    </citation>
    <scope>NUCLEOTIDE SEQUENCE [LARGE SCALE GENOMIC DNA]</scope>
    <source>
        <strain evidence="9">JCM 17839</strain>
    </source>
</reference>
<evidence type="ECO:0000256" key="5">
    <source>
        <dbReference type="ARBA" id="ARBA00023136"/>
    </source>
</evidence>
<comment type="subcellular location">
    <subcellularLocation>
        <location evidence="1">Cell membrane</location>
        <topology evidence="1">Multi-pass membrane protein</topology>
    </subcellularLocation>
</comment>
<feature type="transmembrane region" description="Helical" evidence="6">
    <location>
        <begin position="550"/>
        <end position="571"/>
    </location>
</feature>
<evidence type="ECO:0000256" key="3">
    <source>
        <dbReference type="ARBA" id="ARBA00022692"/>
    </source>
</evidence>
<evidence type="ECO:0000256" key="2">
    <source>
        <dbReference type="ARBA" id="ARBA00022475"/>
    </source>
</evidence>
<dbReference type="InterPro" id="IPR004869">
    <property type="entry name" value="MMPL_dom"/>
</dbReference>
<dbReference type="Proteomes" id="UP001500731">
    <property type="component" value="Unassembled WGS sequence"/>
</dbReference>
<dbReference type="PANTHER" id="PTHR33406">
    <property type="entry name" value="MEMBRANE PROTEIN MJ1562-RELATED"/>
    <property type="match status" value="1"/>
</dbReference>
<sequence>MPRLLSRVGLFSARHRILVTSVWVVVFASLSVLMGIAITSPAKGAGSSSMPSTAASKALDVLDKEFPSTDNGSLGKSLQLVIQAIDGRAVTTPAVSGEIESLLHEASSLPHATSVTNPFDQAKPFISKSKSTAVATIQFSKMSDATGTKTYDKVVDFAKDAPSNLKVLVGGALVPATSPPFGPGEIVGILVAFLVLILTFGALRVAGANMLAAISGVAVGTAGILGVGAFYPIQDTTLTLANMLGLAVGIDYCLFILTRFGSELRDGRSVEESVGRAVGTAGTAVVFAGLTVIIALLGLSVVNIGFITEMGVAGAFGVLIAVLMSLTLLPVILRSLGRRALPKRERVPGLAAKASRRGRRSFLRGWANVTVKHPVLSILAGVVALAIVALPMLSMKTASSLPGGIDPSSMERKAYNLVVDEFGGVQSPLIVLAEGQNIGTKTTAIQDELGRLAHVQAVVPGTVNTAGDIARITVIPDGGPIDQSTKDLVAGIRVHAGSVSGVHLEVTGETAIGIDSDDALHQALIEYLIVIVGLSLVLMVLLFRSLLLPLVATAGFLLSLAASFGASVAVFQWGWLDALIPAPQGDPMLSMLPIILVGIMFGLAMDYTVFLGTRIQEMYRRGLNPKEAIVEGFTKSAPVLVAAALIMATVFAGFATSPMTVAASIAFGLFAGVLTDALIVRMILMPAALSLLGRSAWWIPKWLDRVLPNLDAEGHSLNSDEVDEDSEEMEPVLAS</sequence>
<dbReference type="Gene3D" id="1.20.1640.10">
    <property type="entry name" value="Multidrug efflux transporter AcrB transmembrane domain"/>
    <property type="match status" value="2"/>
</dbReference>
<feature type="transmembrane region" description="Helical" evidence="6">
    <location>
        <begin position="312"/>
        <end position="333"/>
    </location>
</feature>
<feature type="transmembrane region" description="Helical" evidence="6">
    <location>
        <begin position="374"/>
        <end position="393"/>
    </location>
</feature>
<feature type="transmembrane region" description="Helical" evidence="6">
    <location>
        <begin position="591"/>
        <end position="612"/>
    </location>
</feature>
<feature type="domain" description="SSD" evidence="7">
    <location>
        <begin position="186"/>
        <end position="335"/>
    </location>
</feature>
<feature type="transmembrane region" description="Helical" evidence="6">
    <location>
        <begin position="239"/>
        <end position="257"/>
    </location>
</feature>
<keyword evidence="3 6" id="KW-0812">Transmembrane</keyword>
<dbReference type="PANTHER" id="PTHR33406:SF13">
    <property type="entry name" value="MEMBRANE PROTEIN YDFJ"/>
    <property type="match status" value="1"/>
</dbReference>
<evidence type="ECO:0000256" key="4">
    <source>
        <dbReference type="ARBA" id="ARBA00022989"/>
    </source>
</evidence>
<comment type="caution">
    <text evidence="8">The sequence shown here is derived from an EMBL/GenBank/DDBJ whole genome shotgun (WGS) entry which is preliminary data.</text>
</comment>
<dbReference type="SUPFAM" id="SSF82866">
    <property type="entry name" value="Multidrug efflux transporter AcrB transmembrane domain"/>
    <property type="match status" value="2"/>
</dbReference>